<gene>
    <name evidence="5" type="ORF">BZM27_48095</name>
</gene>
<feature type="domain" description="TEP-1 C-terminal beta-propeller" evidence="4">
    <location>
        <begin position="74"/>
        <end position="145"/>
    </location>
</feature>
<sequence>MLSDGRIASGTLADNAIRLWNPASGSARRRSKDDGATHAFAVLADGRLASGSWDNTIRLWNPANGMCEATLEGHSETVSALAVLSDGRIVSGSRDRTIRVWQVSDGRWTGMVRFVADAGIEAVVFTARAGVLAAGDGSGRVHFLKVEAAGTFPE</sequence>
<comment type="caution">
    <text evidence="5">The sequence shown here is derived from an EMBL/GenBank/DDBJ whole genome shotgun (WGS) entry which is preliminary data.</text>
</comment>
<dbReference type="InterPro" id="IPR056828">
    <property type="entry name" value="Beta-prop_TEP1_C"/>
</dbReference>
<dbReference type="PRINTS" id="PR00320">
    <property type="entry name" value="GPROTEINBRPT"/>
</dbReference>
<name>A0A4R0X0Y2_9BURK</name>
<keyword evidence="6" id="KW-1185">Reference proteome</keyword>
<feature type="repeat" description="WD" evidence="3">
    <location>
        <begin position="71"/>
        <end position="111"/>
    </location>
</feature>
<dbReference type="PROSITE" id="PS50082">
    <property type="entry name" value="WD_REPEATS_2"/>
    <property type="match status" value="2"/>
</dbReference>
<evidence type="ECO:0000256" key="1">
    <source>
        <dbReference type="ARBA" id="ARBA00022574"/>
    </source>
</evidence>
<dbReference type="AlphaFoldDB" id="A0A4R0X0Y2"/>
<dbReference type="SUPFAM" id="SSF50978">
    <property type="entry name" value="WD40 repeat-like"/>
    <property type="match status" value="1"/>
</dbReference>
<dbReference type="InterPro" id="IPR036322">
    <property type="entry name" value="WD40_repeat_dom_sf"/>
</dbReference>
<evidence type="ECO:0000259" key="4">
    <source>
        <dbReference type="Pfam" id="PF25048"/>
    </source>
</evidence>
<accession>A0A4R0X0Y2</accession>
<evidence type="ECO:0000256" key="3">
    <source>
        <dbReference type="PROSITE-ProRule" id="PRU00221"/>
    </source>
</evidence>
<organism evidence="5 6">
    <name type="scientific">Paraburkholderia steynii</name>
    <dbReference type="NCBI Taxonomy" id="1245441"/>
    <lineage>
        <taxon>Bacteria</taxon>
        <taxon>Pseudomonadati</taxon>
        <taxon>Pseudomonadota</taxon>
        <taxon>Betaproteobacteria</taxon>
        <taxon>Burkholderiales</taxon>
        <taxon>Burkholderiaceae</taxon>
        <taxon>Paraburkholderia</taxon>
    </lineage>
</organism>
<dbReference type="Pfam" id="PF00400">
    <property type="entry name" value="WD40"/>
    <property type="match status" value="1"/>
</dbReference>
<dbReference type="InterPro" id="IPR001680">
    <property type="entry name" value="WD40_rpt"/>
</dbReference>
<evidence type="ECO:0000256" key="2">
    <source>
        <dbReference type="ARBA" id="ARBA00022737"/>
    </source>
</evidence>
<dbReference type="PROSITE" id="PS50294">
    <property type="entry name" value="WD_REPEATS_REGION"/>
    <property type="match status" value="1"/>
</dbReference>
<keyword evidence="1 3" id="KW-0853">WD repeat</keyword>
<dbReference type="InterPro" id="IPR015943">
    <property type="entry name" value="WD40/YVTN_repeat-like_dom_sf"/>
</dbReference>
<keyword evidence="2" id="KW-0677">Repeat</keyword>
<dbReference type="InterPro" id="IPR020472">
    <property type="entry name" value="WD40_PAC1"/>
</dbReference>
<dbReference type="EMBL" id="MWML01000396">
    <property type="protein sequence ID" value="TCG03484.1"/>
    <property type="molecule type" value="Genomic_DNA"/>
</dbReference>
<proteinExistence type="predicted"/>
<reference evidence="5 6" key="1">
    <citation type="submission" date="2017-02" db="EMBL/GenBank/DDBJ databases">
        <title>Paraburkholderia sophoroidis sp. nov. and Paraburkholderia steynii sp. nov. rhizobial symbionts of the fynbos legume Hypocalyptus sophoroides.</title>
        <authorList>
            <person name="Steenkamp E.T."/>
            <person name="Beukes C.W."/>
            <person name="Van Zyl E."/>
            <person name="Avontuur J."/>
            <person name="Chan W.Y."/>
            <person name="Hassen A."/>
            <person name="Palmer M."/>
            <person name="Mthombeni L."/>
            <person name="Phalane F."/>
            <person name="Sereme K."/>
            <person name="Venter S.N."/>
        </authorList>
    </citation>
    <scope>NUCLEOTIDE SEQUENCE [LARGE SCALE GENOMIC DNA]</scope>
    <source>
        <strain evidence="5 6">HC1.1ba</strain>
    </source>
</reference>
<evidence type="ECO:0000313" key="5">
    <source>
        <dbReference type="EMBL" id="TCG03484.1"/>
    </source>
</evidence>
<dbReference type="Gene3D" id="2.130.10.10">
    <property type="entry name" value="YVTN repeat-like/Quinoprotein amine dehydrogenase"/>
    <property type="match status" value="1"/>
</dbReference>
<protein>
    <recommendedName>
        <fullName evidence="4">TEP-1 C-terminal beta-propeller domain-containing protein</fullName>
    </recommendedName>
</protein>
<dbReference type="Pfam" id="PF25048">
    <property type="entry name" value="Beta-prop_TEP1_C"/>
    <property type="match status" value="1"/>
</dbReference>
<dbReference type="SMART" id="SM00320">
    <property type="entry name" value="WD40"/>
    <property type="match status" value="2"/>
</dbReference>
<dbReference type="PANTHER" id="PTHR19848:SF8">
    <property type="entry name" value="F-BOX AND WD REPEAT DOMAIN CONTAINING 7"/>
    <property type="match status" value="1"/>
</dbReference>
<dbReference type="PANTHER" id="PTHR19848">
    <property type="entry name" value="WD40 REPEAT PROTEIN"/>
    <property type="match status" value="1"/>
</dbReference>
<feature type="repeat" description="WD" evidence="3">
    <location>
        <begin position="48"/>
        <end position="70"/>
    </location>
</feature>
<dbReference type="Proteomes" id="UP000294200">
    <property type="component" value="Unassembled WGS sequence"/>
</dbReference>
<evidence type="ECO:0000313" key="6">
    <source>
        <dbReference type="Proteomes" id="UP000294200"/>
    </source>
</evidence>